<feature type="region of interest" description="Disordered" evidence="3">
    <location>
        <begin position="805"/>
        <end position="927"/>
    </location>
</feature>
<feature type="region of interest" description="Disordered" evidence="3">
    <location>
        <begin position="1017"/>
        <end position="1049"/>
    </location>
</feature>
<dbReference type="InterPro" id="IPR045820">
    <property type="entry name" value="CLEC16A/TT9_C"/>
</dbReference>
<reference evidence="6 7" key="1">
    <citation type="submission" date="2021-06" db="EMBL/GenBank/DDBJ databases">
        <title>Caerostris darwini draft genome.</title>
        <authorList>
            <person name="Kono N."/>
            <person name="Arakawa K."/>
        </authorList>
    </citation>
    <scope>NUCLEOTIDE SEQUENCE [LARGE SCALE GENOMIC DNA]</scope>
</reference>
<sequence length="1049" mass="117903">MFRGKGWFSGGMWKPKNPHSLEHLKYLYHVLYKNQTVNEQNKSLLVETLRSIAEILIWGDQNDSTVFDFFLEKNMLSFFLKIMKQKCGRYVCVQLLQTLNILFENIRNETSLYYLLSNNHVNSIIVHKFDFSDEEVMAYYISFLKTLSLKLNTHTIHFFYNEHTNDFPLYNEAIKFFKHSESMVRIAVRTLTLNVFKVDDKAMLKFIRDKTAAPYFSNLVWFIGEHVMELDKCVKSASEFQIKTKLADLVAEHLDHLHYLNDILCLHIDALNDVLTAHLLNKLLIPLYVYSLVQNVPSSSGEEEKPRVSCIVSLFLLSQVFLIVSHKPLVQQLANTILNAEMSLFSNSSSNIMIHGAGSSEIVSLPSPSSSELSTEKQVIESAVQCDSYVNGSTAEEGSNITDEEKAVAAKMSNHFETMQRNFSLSNRPFLEAIFNALDCSENDHAALFALCVLYAVGYNPGINQDLLDSVLMPSDKSETKFCYNVSLIEKLIQIINLSCQYSSKIRIATLQMTILLIKQLAVKGAESSLLDRHLAAIEQSREESTLMLRNFYKSEEIFLDMFEDEYEEMKKKVLNVEYLMMDANLLLPPTGTPMSGIEFHKRLPCGEVERARRAIRVFFLLRDLSLTLQNEEETQLPLTNISSCFKVNDALDLNNSDIINCTVITKDGQKIKGFMVIEALQLILVDPDNKRGGWGIAKFVGFLQDIEVTGDKDDSRCLHITIHRPSSIAGGSIRSPLLAAKFVFDDHIRCMAAKQRLSKGRQKARQRKLHQIARLLELPDHIQPCPSPLRHSLHSVKAVDVSTLMHRSQSQDTGLRGKASSSSVRHCHHRPLLPTSSRVPGHAAMLKHPEHPTAEERRPSERKRTSSSPSSPRRHGSRSRESSPRQSNSSEEIPLEDMSRIHGSRHGSPSIRRRSSSGLPQARISAPPGLCHIHQQLALSQNVNSTILSDKISVSSSDRVSISSDELFPRNSTLEENSEASLPTGTSVMNTADTSLVVHSPTETCSKPCCVAEQSDEKFHPHSNASKTSEISTPSSGGSKVKGAIQTV</sequence>
<feature type="domain" description="FPL" evidence="4">
    <location>
        <begin position="49"/>
        <end position="196"/>
    </location>
</feature>
<dbReference type="Pfam" id="PF19439">
    <property type="entry name" value="CLEC16A_C"/>
    <property type="match status" value="2"/>
</dbReference>
<feature type="compositionally biased region" description="Basic and acidic residues" evidence="3">
    <location>
        <begin position="848"/>
        <end position="865"/>
    </location>
</feature>
<feature type="domain" description="CLEC16A/TT9 C-terminal" evidence="5">
    <location>
        <begin position="370"/>
        <end position="891"/>
    </location>
</feature>
<feature type="domain" description="CLEC16A/TT9 C-terminal" evidence="5">
    <location>
        <begin position="243"/>
        <end position="357"/>
    </location>
</feature>
<dbReference type="GO" id="GO:1901096">
    <property type="term" value="P:regulation of autophagosome maturation"/>
    <property type="evidence" value="ECO:0007669"/>
    <property type="project" value="TreeGrafter"/>
</dbReference>
<dbReference type="Proteomes" id="UP001054837">
    <property type="component" value="Unassembled WGS sequence"/>
</dbReference>
<dbReference type="GO" id="GO:0006914">
    <property type="term" value="P:autophagy"/>
    <property type="evidence" value="ECO:0007669"/>
    <property type="project" value="UniProtKB-KW"/>
</dbReference>
<evidence type="ECO:0000313" key="6">
    <source>
        <dbReference type="EMBL" id="GIY49974.1"/>
    </source>
</evidence>
<evidence type="ECO:0000259" key="4">
    <source>
        <dbReference type="Pfam" id="PF09758"/>
    </source>
</evidence>
<keyword evidence="7" id="KW-1185">Reference proteome</keyword>
<accession>A0AAV4TXR3</accession>
<evidence type="ECO:0000256" key="3">
    <source>
        <dbReference type="SAM" id="MobiDB-lite"/>
    </source>
</evidence>
<comment type="caution">
    <text evidence="6">The sequence shown here is derived from an EMBL/GenBank/DDBJ whole genome shotgun (WGS) entry which is preliminary data.</text>
</comment>
<keyword evidence="2" id="KW-0072">Autophagy</keyword>
<evidence type="ECO:0000256" key="2">
    <source>
        <dbReference type="ARBA" id="ARBA00023006"/>
    </source>
</evidence>
<dbReference type="EMBL" id="BPLQ01010320">
    <property type="protein sequence ID" value="GIY49974.1"/>
    <property type="molecule type" value="Genomic_DNA"/>
</dbReference>
<dbReference type="PANTHER" id="PTHR21481:SF0">
    <property type="entry name" value="PROTEIN CLEC16A"/>
    <property type="match status" value="1"/>
</dbReference>
<dbReference type="PANTHER" id="PTHR21481">
    <property type="entry name" value="PROTEIN CLEC16A"/>
    <property type="match status" value="1"/>
</dbReference>
<proteinExistence type="inferred from homology"/>
<evidence type="ECO:0000313" key="7">
    <source>
        <dbReference type="Proteomes" id="UP001054837"/>
    </source>
</evidence>
<dbReference type="GO" id="GO:0007034">
    <property type="term" value="P:vacuolar transport"/>
    <property type="evidence" value="ECO:0007669"/>
    <property type="project" value="TreeGrafter"/>
</dbReference>
<dbReference type="AlphaFoldDB" id="A0AAV4TXR3"/>
<feature type="compositionally biased region" description="Polar residues" evidence="3">
    <location>
        <begin position="806"/>
        <end position="825"/>
    </location>
</feature>
<protein>
    <submittedName>
        <fullName evidence="6">Protein CLEC16A homolog</fullName>
    </submittedName>
</protein>
<name>A0AAV4TXR3_9ARAC</name>
<evidence type="ECO:0000259" key="5">
    <source>
        <dbReference type="Pfam" id="PF19439"/>
    </source>
</evidence>
<comment type="similarity">
    <text evidence="1">Belongs to the CLEC16A/gop-1 family.</text>
</comment>
<dbReference type="InterPro" id="IPR019155">
    <property type="entry name" value="CLEC16A/TT9_N"/>
</dbReference>
<feature type="compositionally biased region" description="Polar residues" evidence="3">
    <location>
        <begin position="1024"/>
        <end position="1039"/>
    </location>
</feature>
<dbReference type="GO" id="GO:0005794">
    <property type="term" value="C:Golgi apparatus"/>
    <property type="evidence" value="ECO:0007669"/>
    <property type="project" value="TreeGrafter"/>
</dbReference>
<dbReference type="Pfam" id="PF09758">
    <property type="entry name" value="FPL"/>
    <property type="match status" value="1"/>
</dbReference>
<gene>
    <name evidence="6" type="primary">ema</name>
    <name evidence="6" type="ORF">CDAR_184051</name>
</gene>
<organism evidence="6 7">
    <name type="scientific">Caerostris darwini</name>
    <dbReference type="NCBI Taxonomy" id="1538125"/>
    <lineage>
        <taxon>Eukaryota</taxon>
        <taxon>Metazoa</taxon>
        <taxon>Ecdysozoa</taxon>
        <taxon>Arthropoda</taxon>
        <taxon>Chelicerata</taxon>
        <taxon>Arachnida</taxon>
        <taxon>Araneae</taxon>
        <taxon>Araneomorphae</taxon>
        <taxon>Entelegynae</taxon>
        <taxon>Araneoidea</taxon>
        <taxon>Araneidae</taxon>
        <taxon>Caerostris</taxon>
    </lineage>
</organism>
<dbReference type="InterPro" id="IPR039272">
    <property type="entry name" value="CLEC16A/TT9"/>
</dbReference>
<dbReference type="GO" id="GO:0016197">
    <property type="term" value="P:endosomal transport"/>
    <property type="evidence" value="ECO:0007669"/>
    <property type="project" value="TreeGrafter"/>
</dbReference>
<dbReference type="GO" id="GO:0005770">
    <property type="term" value="C:late endosome"/>
    <property type="evidence" value="ECO:0007669"/>
    <property type="project" value="TreeGrafter"/>
</dbReference>
<evidence type="ECO:0000256" key="1">
    <source>
        <dbReference type="ARBA" id="ARBA00006441"/>
    </source>
</evidence>